<dbReference type="InterPro" id="IPR010982">
    <property type="entry name" value="Lambda_DNA-bd_dom_sf"/>
</dbReference>
<dbReference type="SUPFAM" id="SSF47413">
    <property type="entry name" value="lambda repressor-like DNA-binding domains"/>
    <property type="match status" value="1"/>
</dbReference>
<dbReference type="GO" id="GO:0003677">
    <property type="term" value="F:DNA binding"/>
    <property type="evidence" value="ECO:0007669"/>
    <property type="project" value="InterPro"/>
</dbReference>
<dbReference type="InterPro" id="IPR001387">
    <property type="entry name" value="Cro/C1-type_HTH"/>
</dbReference>
<keyword evidence="3" id="KW-1185">Reference proteome</keyword>
<accession>A0A849C5S8</accession>
<reference evidence="2 3" key="1">
    <citation type="submission" date="2020-05" db="EMBL/GenBank/DDBJ databases">
        <title>MicrobeNet Type strains.</title>
        <authorList>
            <person name="Nicholson A.C."/>
        </authorList>
    </citation>
    <scope>NUCLEOTIDE SEQUENCE [LARGE SCALE GENOMIC DNA]</scope>
    <source>
        <strain evidence="2 3">JCM 3224</strain>
    </source>
</reference>
<comment type="caution">
    <text evidence="2">The sequence shown here is derived from an EMBL/GenBank/DDBJ whole genome shotgun (WGS) entry which is preliminary data.</text>
</comment>
<dbReference type="EMBL" id="JABELX010000006">
    <property type="protein sequence ID" value="NNH71770.1"/>
    <property type="molecule type" value="Genomic_DNA"/>
</dbReference>
<evidence type="ECO:0000313" key="2">
    <source>
        <dbReference type="EMBL" id="NNH71770.1"/>
    </source>
</evidence>
<protein>
    <submittedName>
        <fullName evidence="2">Helix-turn-helix transcriptional regulator</fullName>
    </submittedName>
</protein>
<proteinExistence type="predicted"/>
<dbReference type="RefSeq" id="WP_157552075.1">
    <property type="nucleotide sequence ID" value="NZ_JABELX010000006.1"/>
</dbReference>
<organism evidence="2 3">
    <name type="scientific">Nocardia uniformis</name>
    <dbReference type="NCBI Taxonomy" id="53432"/>
    <lineage>
        <taxon>Bacteria</taxon>
        <taxon>Bacillati</taxon>
        <taxon>Actinomycetota</taxon>
        <taxon>Actinomycetes</taxon>
        <taxon>Mycobacteriales</taxon>
        <taxon>Nocardiaceae</taxon>
        <taxon>Nocardia</taxon>
    </lineage>
</organism>
<gene>
    <name evidence="2" type="ORF">HLB23_18210</name>
</gene>
<dbReference type="CDD" id="cd00093">
    <property type="entry name" value="HTH_XRE"/>
    <property type="match status" value="1"/>
</dbReference>
<feature type="domain" description="HTH cro/C1-type" evidence="1">
    <location>
        <begin position="1"/>
        <end position="30"/>
    </location>
</feature>
<evidence type="ECO:0000259" key="1">
    <source>
        <dbReference type="PROSITE" id="PS50943"/>
    </source>
</evidence>
<dbReference type="Gene3D" id="1.10.260.40">
    <property type="entry name" value="lambda repressor-like DNA-binding domains"/>
    <property type="match status" value="1"/>
</dbReference>
<sequence length="58" mass="6664">MQRHRLHAGLTQQQAADRLFMSKSAYQKYEMRALQATYPQCDYGIFMLTPRSVGLAPS</sequence>
<dbReference type="PROSITE" id="PS50943">
    <property type="entry name" value="HTH_CROC1"/>
    <property type="match status" value="1"/>
</dbReference>
<evidence type="ECO:0000313" key="3">
    <source>
        <dbReference type="Proteomes" id="UP000586827"/>
    </source>
</evidence>
<dbReference type="Proteomes" id="UP000586827">
    <property type="component" value="Unassembled WGS sequence"/>
</dbReference>
<dbReference type="AlphaFoldDB" id="A0A849C5S8"/>
<name>A0A849C5S8_9NOCA</name>